<reference evidence="2" key="1">
    <citation type="submission" date="2023-11" db="EMBL/GenBank/DDBJ databases">
        <title>Genome assemblies of two species of porcelain crab, Petrolisthes cinctipes and Petrolisthes manimaculis (Anomura: Porcellanidae).</title>
        <authorList>
            <person name="Angst P."/>
        </authorList>
    </citation>
    <scope>NUCLEOTIDE SEQUENCE</scope>
    <source>
        <strain evidence="2">PB745_02</strain>
        <tissue evidence="2">Gill</tissue>
    </source>
</reference>
<dbReference type="EMBL" id="JAWZYT010003989">
    <property type="protein sequence ID" value="KAK4295831.1"/>
    <property type="molecule type" value="Genomic_DNA"/>
</dbReference>
<keyword evidence="3" id="KW-1185">Reference proteome</keyword>
<proteinExistence type="predicted"/>
<feature type="compositionally biased region" description="Basic and acidic residues" evidence="1">
    <location>
        <begin position="119"/>
        <end position="131"/>
    </location>
</feature>
<accession>A0AAE1NVA4</accession>
<protein>
    <submittedName>
        <fullName evidence="2">Uncharacterized protein</fullName>
    </submittedName>
</protein>
<feature type="region of interest" description="Disordered" evidence="1">
    <location>
        <begin position="101"/>
        <end position="131"/>
    </location>
</feature>
<evidence type="ECO:0000313" key="2">
    <source>
        <dbReference type="EMBL" id="KAK4295831.1"/>
    </source>
</evidence>
<comment type="caution">
    <text evidence="2">The sequence shown here is derived from an EMBL/GenBank/DDBJ whole genome shotgun (WGS) entry which is preliminary data.</text>
</comment>
<organism evidence="2 3">
    <name type="scientific">Petrolisthes manimaculis</name>
    <dbReference type="NCBI Taxonomy" id="1843537"/>
    <lineage>
        <taxon>Eukaryota</taxon>
        <taxon>Metazoa</taxon>
        <taxon>Ecdysozoa</taxon>
        <taxon>Arthropoda</taxon>
        <taxon>Crustacea</taxon>
        <taxon>Multicrustacea</taxon>
        <taxon>Malacostraca</taxon>
        <taxon>Eumalacostraca</taxon>
        <taxon>Eucarida</taxon>
        <taxon>Decapoda</taxon>
        <taxon>Pleocyemata</taxon>
        <taxon>Anomura</taxon>
        <taxon>Galatheoidea</taxon>
        <taxon>Porcellanidae</taxon>
        <taxon>Petrolisthes</taxon>
    </lineage>
</organism>
<gene>
    <name evidence="2" type="ORF">Pmani_031636</name>
</gene>
<feature type="compositionally biased region" description="Basic residues" evidence="1">
    <location>
        <begin position="101"/>
        <end position="118"/>
    </location>
</feature>
<dbReference type="AlphaFoldDB" id="A0AAE1NVA4"/>
<sequence>MYCTVCSKELWGSKDHGIGSVSKEPGRIVKRGSEGVEEAKEVGRVGRFLERVGGGRVGTHLHQPRLFPGYHRGLCVPTPQFRLGGFLQHGRLCGSGSLRQHYHNGSRGRFRARSRSHKGSQERGWTRSDQVKTGHFKLDGGLIHHKSVDGDGGSHYSELSKKEALVAGH</sequence>
<dbReference type="Proteomes" id="UP001292094">
    <property type="component" value="Unassembled WGS sequence"/>
</dbReference>
<name>A0AAE1NVA4_9EUCA</name>
<evidence type="ECO:0000256" key="1">
    <source>
        <dbReference type="SAM" id="MobiDB-lite"/>
    </source>
</evidence>
<evidence type="ECO:0000313" key="3">
    <source>
        <dbReference type="Proteomes" id="UP001292094"/>
    </source>
</evidence>